<reference evidence="1" key="1">
    <citation type="journal article" date="2018" name="Genome Biol.">
        <title>SKESA: strategic k-mer extension for scrupulous assemblies.</title>
        <authorList>
            <person name="Souvorov A."/>
            <person name="Agarwala R."/>
            <person name="Lipman D.J."/>
        </authorList>
    </citation>
    <scope>NUCLEOTIDE SEQUENCE</scope>
    <source>
        <strain evidence="1">MA.BD-PM-2007-07-002432</strain>
    </source>
</reference>
<dbReference type="Pfam" id="PF21716">
    <property type="entry name" value="dnstrm_HI1420"/>
    <property type="match status" value="1"/>
</dbReference>
<evidence type="ECO:0008006" key="2">
    <source>
        <dbReference type="Google" id="ProtNLM"/>
    </source>
</evidence>
<evidence type="ECO:0000313" key="1">
    <source>
        <dbReference type="EMBL" id="HAF2950805.1"/>
    </source>
</evidence>
<accession>A0A745AM98</accession>
<organism evidence="1">
    <name type="scientific">Salmonella enterica</name>
    <name type="common">Salmonella choleraesuis</name>
    <dbReference type="NCBI Taxonomy" id="28901"/>
    <lineage>
        <taxon>Bacteria</taxon>
        <taxon>Pseudomonadati</taxon>
        <taxon>Pseudomonadota</taxon>
        <taxon>Gammaproteobacteria</taxon>
        <taxon>Enterobacterales</taxon>
        <taxon>Enterobacteriaceae</taxon>
        <taxon>Salmonella</taxon>
    </lineage>
</organism>
<dbReference type="InterPro" id="IPR014057">
    <property type="entry name" value="HI1420"/>
</dbReference>
<protein>
    <recommendedName>
        <fullName evidence="2">Addiction module antidote protein</fullName>
    </recommendedName>
</protein>
<dbReference type="AlphaFoldDB" id="A0A745AM98"/>
<name>A0A745AM98_SALER</name>
<reference evidence="1" key="2">
    <citation type="submission" date="2020-02" db="EMBL/GenBank/DDBJ databases">
        <authorList>
            <consortium name="NCBI Pathogen Detection Project"/>
        </authorList>
    </citation>
    <scope>NUCLEOTIDE SEQUENCE</scope>
    <source>
        <strain evidence="1">MA.BD-PM-2007-07-002432</strain>
    </source>
</reference>
<comment type="caution">
    <text evidence="1">The sequence shown here is derived from an EMBL/GenBank/DDBJ whole genome shotgun (WGS) entry which is preliminary data.</text>
</comment>
<gene>
    <name evidence="1" type="ORF">G8L54_004528</name>
</gene>
<proteinExistence type="predicted"/>
<sequence length="64" mass="7108">MEEQFSKYDPTEYLTNEAEINAYLDEAMTIGEPNLLSAVLNDITKAKCMVKSCSENGNNNNACL</sequence>
<dbReference type="EMBL" id="DAAUFV010000036">
    <property type="protein sequence ID" value="HAF2950805.1"/>
    <property type="molecule type" value="Genomic_DNA"/>
</dbReference>